<dbReference type="InterPro" id="IPR006635">
    <property type="entry name" value="NEAT_dom"/>
</dbReference>
<protein>
    <submittedName>
        <fullName evidence="11">Heme uptake protein IsdC</fullName>
    </submittedName>
</protein>
<dbReference type="PANTHER" id="PTHR37824">
    <property type="entry name" value="IRON-REGULATED SURFACE DETERMINANT PROTEIN C"/>
    <property type="match status" value="1"/>
</dbReference>
<gene>
    <name evidence="11" type="primary">isdC</name>
    <name evidence="11" type="ORF">CWS20_05770</name>
</gene>
<name>A0A2N0ZK40_9BACI</name>
<organism evidence="11 12">
    <name type="scientific">Cytobacillus horneckiae</name>
    <dbReference type="NCBI Taxonomy" id="549687"/>
    <lineage>
        <taxon>Bacteria</taxon>
        <taxon>Bacillati</taxon>
        <taxon>Bacillota</taxon>
        <taxon>Bacilli</taxon>
        <taxon>Bacillales</taxon>
        <taxon>Bacillaceae</taxon>
        <taxon>Cytobacillus</taxon>
    </lineage>
</organism>
<proteinExistence type="predicted"/>
<dbReference type="Proteomes" id="UP000233343">
    <property type="component" value="Unassembled WGS sequence"/>
</dbReference>
<dbReference type="EMBL" id="PISD01000010">
    <property type="protein sequence ID" value="PKG29885.1"/>
    <property type="molecule type" value="Genomic_DNA"/>
</dbReference>
<keyword evidence="6" id="KW-0572">Peptidoglycan-anchor</keyword>
<dbReference type="PROSITE" id="PS50978">
    <property type="entry name" value="NEAT"/>
    <property type="match status" value="1"/>
</dbReference>
<dbReference type="AlphaFoldDB" id="A0A2N0ZK40"/>
<comment type="caution">
    <text evidence="11">The sequence shown here is derived from an EMBL/GenBank/DDBJ whole genome shotgun (WGS) entry which is preliminary data.</text>
</comment>
<accession>A0A2N0ZK40</accession>
<dbReference type="NCBIfam" id="TIGR03656">
    <property type="entry name" value="IsdC"/>
    <property type="match status" value="1"/>
</dbReference>
<keyword evidence="3" id="KW-0964">Secreted</keyword>
<evidence type="ECO:0000256" key="9">
    <source>
        <dbReference type="SAM" id="SignalP"/>
    </source>
</evidence>
<dbReference type="PANTHER" id="PTHR37824:SF1">
    <property type="entry name" value="IRON-REGULATED SURFACE DETERMINANT PROTEIN C"/>
    <property type="match status" value="1"/>
</dbReference>
<dbReference type="NCBIfam" id="TIGR03063">
    <property type="entry name" value="srtB_target"/>
    <property type="match status" value="1"/>
</dbReference>
<evidence type="ECO:0000256" key="3">
    <source>
        <dbReference type="ARBA" id="ARBA00022525"/>
    </source>
</evidence>
<evidence type="ECO:0000256" key="1">
    <source>
        <dbReference type="ARBA" id="ARBA00004168"/>
    </source>
</evidence>
<dbReference type="GO" id="GO:0015886">
    <property type="term" value="P:heme transport"/>
    <property type="evidence" value="ECO:0007669"/>
    <property type="project" value="InterPro"/>
</dbReference>
<dbReference type="InterPro" id="IPR037250">
    <property type="entry name" value="NEAT_dom_sf"/>
</dbReference>
<dbReference type="SMART" id="SM00725">
    <property type="entry name" value="NEAT"/>
    <property type="match status" value="1"/>
</dbReference>
<dbReference type="Pfam" id="PF05031">
    <property type="entry name" value="NEAT"/>
    <property type="match status" value="1"/>
</dbReference>
<dbReference type="GO" id="GO:0030492">
    <property type="term" value="F:hemoglobin binding"/>
    <property type="evidence" value="ECO:0007669"/>
    <property type="project" value="InterPro"/>
</dbReference>
<feature type="signal peptide" evidence="9">
    <location>
        <begin position="1"/>
        <end position="31"/>
    </location>
</feature>
<dbReference type="CDD" id="cd06920">
    <property type="entry name" value="NEAT"/>
    <property type="match status" value="1"/>
</dbReference>
<keyword evidence="2" id="KW-0134">Cell wall</keyword>
<keyword evidence="12" id="KW-1185">Reference proteome</keyword>
<keyword evidence="8" id="KW-1133">Transmembrane helix</keyword>
<keyword evidence="8" id="KW-0812">Transmembrane</keyword>
<feature type="chain" id="PRO_5014767849" evidence="9">
    <location>
        <begin position="32"/>
        <end position="216"/>
    </location>
</feature>
<evidence type="ECO:0000256" key="7">
    <source>
        <dbReference type="SAM" id="MobiDB-lite"/>
    </source>
</evidence>
<evidence type="ECO:0000256" key="6">
    <source>
        <dbReference type="ARBA" id="ARBA00023088"/>
    </source>
</evidence>
<feature type="transmembrane region" description="Helical" evidence="8">
    <location>
        <begin position="193"/>
        <end position="212"/>
    </location>
</feature>
<dbReference type="GO" id="GO:0009274">
    <property type="term" value="C:peptidoglycan-based cell wall"/>
    <property type="evidence" value="ECO:0007669"/>
    <property type="project" value="InterPro"/>
</dbReference>
<dbReference type="InterPro" id="IPR019909">
    <property type="entry name" value="Haem_uptake_protein_IsdC"/>
</dbReference>
<dbReference type="SUPFAM" id="SSF158911">
    <property type="entry name" value="NEAT domain-like"/>
    <property type="match status" value="1"/>
</dbReference>
<dbReference type="InterPro" id="IPR050436">
    <property type="entry name" value="IsdA"/>
</dbReference>
<dbReference type="InterPro" id="IPR017502">
    <property type="entry name" value="Sortase_SrtB_target"/>
</dbReference>
<evidence type="ECO:0000256" key="5">
    <source>
        <dbReference type="ARBA" id="ARBA00023004"/>
    </source>
</evidence>
<keyword evidence="8" id="KW-0472">Membrane</keyword>
<evidence type="ECO:0000313" key="12">
    <source>
        <dbReference type="Proteomes" id="UP000233343"/>
    </source>
</evidence>
<evidence type="ECO:0000259" key="10">
    <source>
        <dbReference type="PROSITE" id="PS50978"/>
    </source>
</evidence>
<evidence type="ECO:0000256" key="2">
    <source>
        <dbReference type="ARBA" id="ARBA00022512"/>
    </source>
</evidence>
<reference evidence="11 12" key="1">
    <citation type="journal article" date="2010" name="Int. J. Syst. Evol. Microbiol.">
        <title>Bacillus horneckiae sp. nov., isolated from a spacecraft-assembly clean room.</title>
        <authorList>
            <person name="Vaishampayan P."/>
            <person name="Probst A."/>
            <person name="Krishnamurthi S."/>
            <person name="Ghosh S."/>
            <person name="Osman S."/>
            <person name="McDowall A."/>
            <person name="Ruckmani A."/>
            <person name="Mayilraj S."/>
            <person name="Venkateswaran K."/>
        </authorList>
    </citation>
    <scope>NUCLEOTIDE SEQUENCE [LARGE SCALE GENOMIC DNA]</scope>
    <source>
        <strain evidence="12">1PO1SC</strain>
    </source>
</reference>
<feature type="compositionally biased region" description="Low complexity" evidence="7">
    <location>
        <begin position="166"/>
        <end position="180"/>
    </location>
</feature>
<feature type="region of interest" description="Disordered" evidence="7">
    <location>
        <begin position="152"/>
        <end position="185"/>
    </location>
</feature>
<dbReference type="RefSeq" id="WP_066195335.1">
    <property type="nucleotide sequence ID" value="NZ_JAMAUX010000001.1"/>
</dbReference>
<evidence type="ECO:0000256" key="8">
    <source>
        <dbReference type="SAM" id="Phobius"/>
    </source>
</evidence>
<evidence type="ECO:0000256" key="4">
    <source>
        <dbReference type="ARBA" id="ARBA00022729"/>
    </source>
</evidence>
<feature type="domain" description="NEAT" evidence="10">
    <location>
        <begin position="31"/>
        <end position="148"/>
    </location>
</feature>
<keyword evidence="5" id="KW-0408">Iron</keyword>
<keyword evidence="4 9" id="KW-0732">Signal</keyword>
<dbReference type="Gene3D" id="2.60.40.1850">
    <property type="match status" value="1"/>
</dbReference>
<sequence>MNKNTTFRSCLAMLFGLFLFLAPTIHTSAQLADGSYSVPYSVIKPDSGSASMADGYFAKPAKVTVKNGQTLVELTTTSSMIKEFQVESAGSLKNVTTVSQNGENETVQFAVDSISSPVNAKIHVIADASYDHWYSIRLSFNEGSMKVIETAQTNNDSKSKDKDDAAAVSGNSEGGNSANGTVPNPETGDTTNLYILLALLIGSSAVLIRKITVKRG</sequence>
<comment type="subcellular location">
    <subcellularLocation>
        <location evidence="1">Secreted</location>
        <location evidence="1">Cell wall</location>
        <topology evidence="1">Peptidoglycan-anchor</topology>
    </subcellularLocation>
</comment>
<evidence type="ECO:0000313" key="11">
    <source>
        <dbReference type="EMBL" id="PKG29885.1"/>
    </source>
</evidence>